<keyword evidence="1" id="KW-0472">Membrane</keyword>
<evidence type="ECO:0000256" key="1">
    <source>
        <dbReference type="SAM" id="Phobius"/>
    </source>
</evidence>
<dbReference type="AlphaFoldDB" id="A0A6A6T0T3"/>
<sequence>MATPNPPQAPPILTPEQRLALEQKQKYDNLLRNLAIGGIIICPAIVLMPPRKLDLYTFSLAAGTYLSADHLSSHYTSRPLVHHLLPGFFKYDGLPTDKAREVQAANRRAEEERRKRDGAIANEQKGIVNRLWMGGEKEGWKERRLEEERRKLEQGESYTSMILDQIWEVWNWDKKKGDEGKVE</sequence>
<gene>
    <name evidence="2" type="ORF">K491DRAFT_565438</name>
</gene>
<dbReference type="OrthoDB" id="5411041at2759"/>
<feature type="transmembrane region" description="Helical" evidence="1">
    <location>
        <begin position="30"/>
        <end position="48"/>
    </location>
</feature>
<feature type="non-terminal residue" evidence="2">
    <location>
        <position position="183"/>
    </location>
</feature>
<keyword evidence="3" id="KW-1185">Reference proteome</keyword>
<name>A0A6A6T0T3_9PLEO</name>
<protein>
    <submittedName>
        <fullName evidence="2">Uncharacterized protein</fullName>
    </submittedName>
</protein>
<accession>A0A6A6T0T3</accession>
<evidence type="ECO:0000313" key="3">
    <source>
        <dbReference type="Proteomes" id="UP000799324"/>
    </source>
</evidence>
<keyword evidence="1" id="KW-1133">Transmembrane helix</keyword>
<organism evidence="2 3">
    <name type="scientific">Lophiostoma macrostomum CBS 122681</name>
    <dbReference type="NCBI Taxonomy" id="1314788"/>
    <lineage>
        <taxon>Eukaryota</taxon>
        <taxon>Fungi</taxon>
        <taxon>Dikarya</taxon>
        <taxon>Ascomycota</taxon>
        <taxon>Pezizomycotina</taxon>
        <taxon>Dothideomycetes</taxon>
        <taxon>Pleosporomycetidae</taxon>
        <taxon>Pleosporales</taxon>
        <taxon>Lophiostomataceae</taxon>
        <taxon>Lophiostoma</taxon>
    </lineage>
</organism>
<dbReference type="Proteomes" id="UP000799324">
    <property type="component" value="Unassembled WGS sequence"/>
</dbReference>
<reference evidence="2" key="1">
    <citation type="journal article" date="2020" name="Stud. Mycol.">
        <title>101 Dothideomycetes genomes: a test case for predicting lifestyles and emergence of pathogens.</title>
        <authorList>
            <person name="Haridas S."/>
            <person name="Albert R."/>
            <person name="Binder M."/>
            <person name="Bloem J."/>
            <person name="Labutti K."/>
            <person name="Salamov A."/>
            <person name="Andreopoulos B."/>
            <person name="Baker S."/>
            <person name="Barry K."/>
            <person name="Bills G."/>
            <person name="Bluhm B."/>
            <person name="Cannon C."/>
            <person name="Castanera R."/>
            <person name="Culley D."/>
            <person name="Daum C."/>
            <person name="Ezra D."/>
            <person name="Gonzalez J."/>
            <person name="Henrissat B."/>
            <person name="Kuo A."/>
            <person name="Liang C."/>
            <person name="Lipzen A."/>
            <person name="Lutzoni F."/>
            <person name="Magnuson J."/>
            <person name="Mondo S."/>
            <person name="Nolan M."/>
            <person name="Ohm R."/>
            <person name="Pangilinan J."/>
            <person name="Park H.-J."/>
            <person name="Ramirez L."/>
            <person name="Alfaro M."/>
            <person name="Sun H."/>
            <person name="Tritt A."/>
            <person name="Yoshinaga Y."/>
            <person name="Zwiers L.-H."/>
            <person name="Turgeon B."/>
            <person name="Goodwin S."/>
            <person name="Spatafora J."/>
            <person name="Crous P."/>
            <person name="Grigoriev I."/>
        </authorList>
    </citation>
    <scope>NUCLEOTIDE SEQUENCE</scope>
    <source>
        <strain evidence="2">CBS 122681</strain>
    </source>
</reference>
<proteinExistence type="predicted"/>
<evidence type="ECO:0000313" key="2">
    <source>
        <dbReference type="EMBL" id="KAF2652781.1"/>
    </source>
</evidence>
<dbReference type="EMBL" id="MU004394">
    <property type="protein sequence ID" value="KAF2652781.1"/>
    <property type="molecule type" value="Genomic_DNA"/>
</dbReference>
<keyword evidence="1" id="KW-0812">Transmembrane</keyword>